<evidence type="ECO:0000313" key="1">
    <source>
        <dbReference type="EMBL" id="XCD06752.1"/>
    </source>
</evidence>
<proteinExistence type="predicted"/>
<dbReference type="Pfam" id="PF21983">
    <property type="entry name" value="NikA-like"/>
    <property type="match status" value="1"/>
</dbReference>
<protein>
    <submittedName>
        <fullName evidence="1">Minor structural protein</fullName>
    </submittedName>
</protein>
<sequence length="47" mass="5641">MKEKREIKKSLTIRVTDAEKNYISGEAIKRGWSISEFIRQLIREKME</sequence>
<reference evidence="1" key="1">
    <citation type="submission" date="2024-03" db="EMBL/GenBank/DDBJ databases">
        <title>Diverse circular DNA viruses in blood, oral, and fecal samples of captive lemurs.</title>
        <authorList>
            <person name="Paietta E.N."/>
            <person name="Kraberger S."/>
            <person name="Lund M.C."/>
            <person name="Custer J.M."/>
            <person name="Vargas K.M."/>
            <person name="Ehmke E.E."/>
            <person name="Yoder A.D."/>
            <person name="Varsani A."/>
        </authorList>
    </citation>
    <scope>NUCLEOTIDE SEQUENCE</scope>
    <source>
        <strain evidence="1">Duke_26_2</strain>
    </source>
</reference>
<dbReference type="InterPro" id="IPR053842">
    <property type="entry name" value="NikA-like"/>
</dbReference>
<accession>A0AAU8B4Z5</accession>
<dbReference type="EMBL" id="PP511706">
    <property type="protein sequence ID" value="XCD06752.1"/>
    <property type="molecule type" value="Genomic_DNA"/>
</dbReference>
<organism evidence="1">
    <name type="scientific">Dulem virus 30</name>
    <dbReference type="NCBI Taxonomy" id="3145748"/>
    <lineage>
        <taxon>Viruses</taxon>
        <taxon>Duplodnaviria</taxon>
        <taxon>Heunggongvirae</taxon>
        <taxon>Uroviricota</taxon>
        <taxon>Caudoviricetes</taxon>
    </lineage>
</organism>
<name>A0AAU8B4Z5_9CAUD</name>